<keyword evidence="2" id="KW-1185">Reference proteome</keyword>
<evidence type="ECO:0000313" key="2">
    <source>
        <dbReference type="Proteomes" id="UP000824469"/>
    </source>
</evidence>
<proteinExistence type="predicted"/>
<dbReference type="EMBL" id="JAHRHJ020003813">
    <property type="protein sequence ID" value="KAH9287725.1"/>
    <property type="molecule type" value="Genomic_DNA"/>
</dbReference>
<protein>
    <submittedName>
        <fullName evidence="1">Uncharacterized protein</fullName>
    </submittedName>
</protein>
<sequence length="80" mass="9530">IGVLDASNNFVWEYPAEDPSPAERFQKYTCESMTGVHKARLDKWYKRLRNAFRAEWWIPEQLPVATEGEAEFTVYQHFYI</sequence>
<dbReference type="AlphaFoldDB" id="A0AA38F2L5"/>
<gene>
    <name evidence="1" type="ORF">KI387_031842</name>
</gene>
<dbReference type="Proteomes" id="UP000824469">
    <property type="component" value="Unassembled WGS sequence"/>
</dbReference>
<feature type="non-terminal residue" evidence="1">
    <location>
        <position position="1"/>
    </location>
</feature>
<reference evidence="1 2" key="1">
    <citation type="journal article" date="2021" name="Nat. Plants">
        <title>The Taxus genome provides insights into paclitaxel biosynthesis.</title>
        <authorList>
            <person name="Xiong X."/>
            <person name="Gou J."/>
            <person name="Liao Q."/>
            <person name="Li Y."/>
            <person name="Zhou Q."/>
            <person name="Bi G."/>
            <person name="Li C."/>
            <person name="Du R."/>
            <person name="Wang X."/>
            <person name="Sun T."/>
            <person name="Guo L."/>
            <person name="Liang H."/>
            <person name="Lu P."/>
            <person name="Wu Y."/>
            <person name="Zhang Z."/>
            <person name="Ro D.K."/>
            <person name="Shang Y."/>
            <person name="Huang S."/>
            <person name="Yan J."/>
        </authorList>
    </citation>
    <scope>NUCLEOTIDE SEQUENCE [LARGE SCALE GENOMIC DNA]</scope>
    <source>
        <strain evidence="1">Ta-2019</strain>
    </source>
</reference>
<comment type="caution">
    <text evidence="1">The sequence shown here is derived from an EMBL/GenBank/DDBJ whole genome shotgun (WGS) entry which is preliminary data.</text>
</comment>
<feature type="non-terminal residue" evidence="1">
    <location>
        <position position="80"/>
    </location>
</feature>
<evidence type="ECO:0000313" key="1">
    <source>
        <dbReference type="EMBL" id="KAH9287725.1"/>
    </source>
</evidence>
<organism evidence="1 2">
    <name type="scientific">Taxus chinensis</name>
    <name type="common">Chinese yew</name>
    <name type="synonym">Taxus wallichiana var. chinensis</name>
    <dbReference type="NCBI Taxonomy" id="29808"/>
    <lineage>
        <taxon>Eukaryota</taxon>
        <taxon>Viridiplantae</taxon>
        <taxon>Streptophyta</taxon>
        <taxon>Embryophyta</taxon>
        <taxon>Tracheophyta</taxon>
        <taxon>Spermatophyta</taxon>
        <taxon>Pinopsida</taxon>
        <taxon>Pinidae</taxon>
        <taxon>Conifers II</taxon>
        <taxon>Cupressales</taxon>
        <taxon>Taxaceae</taxon>
        <taxon>Taxus</taxon>
    </lineage>
</organism>
<accession>A0AA38F2L5</accession>
<name>A0AA38F2L5_TAXCH</name>